<protein>
    <submittedName>
        <fullName evidence="5">ABC-F type ribosomal protection protein</fullName>
    </submittedName>
</protein>
<dbReference type="InterPro" id="IPR003439">
    <property type="entry name" value="ABC_transporter-like_ATP-bd"/>
</dbReference>
<evidence type="ECO:0000256" key="2">
    <source>
        <dbReference type="ARBA" id="ARBA00022840"/>
    </source>
</evidence>
<feature type="coiled-coil region" evidence="3">
    <location>
        <begin position="89"/>
        <end position="116"/>
    </location>
</feature>
<dbReference type="InterPro" id="IPR051309">
    <property type="entry name" value="ABCF_ATPase"/>
</dbReference>
<proteinExistence type="predicted"/>
<evidence type="ECO:0000256" key="1">
    <source>
        <dbReference type="ARBA" id="ARBA00022741"/>
    </source>
</evidence>
<gene>
    <name evidence="5" type="primary">abc-f</name>
    <name evidence="5" type="ORF">GNP94_08560</name>
</gene>
<dbReference type="PANTHER" id="PTHR42855:SF2">
    <property type="entry name" value="DRUG RESISTANCE ABC TRANSPORTER,ATP-BINDING PROTEIN"/>
    <property type="match status" value="1"/>
</dbReference>
<dbReference type="PROSITE" id="PS50893">
    <property type="entry name" value="ABC_TRANSPORTER_2"/>
    <property type="match status" value="2"/>
</dbReference>
<dbReference type="PROSITE" id="PS00211">
    <property type="entry name" value="ABC_TRANSPORTER_1"/>
    <property type="match status" value="1"/>
</dbReference>
<dbReference type="EMBL" id="WOAA01000005">
    <property type="protein sequence ID" value="MUG66062.1"/>
    <property type="molecule type" value="Genomic_DNA"/>
</dbReference>
<dbReference type="SMART" id="SM00382">
    <property type="entry name" value="AAA"/>
    <property type="match status" value="2"/>
</dbReference>
<dbReference type="Pfam" id="PF12848">
    <property type="entry name" value="ABC_tran_Xtn"/>
    <property type="match status" value="1"/>
</dbReference>
<accession>A0ABW9SZ06</accession>
<name>A0ABW9SZ06_9BACL</name>
<evidence type="ECO:0000313" key="5">
    <source>
        <dbReference type="EMBL" id="MUG66062.1"/>
    </source>
</evidence>
<feature type="domain" description="ABC transporter" evidence="4">
    <location>
        <begin position="357"/>
        <end position="569"/>
    </location>
</feature>
<sequence>MTIILKATDLRVELVGKMIFEHVNLEIAEGERLALFGRNGCGKSTLLSLLTGEREAAGGRIDIRLPRSAWGWMEQEPSWGDASVLEAVRRKSNEALSRLKMELEETERKMQTDESSVDAEGTDILERYGLLMENYESLGGFQWETDVERFLSLMGIGSQLWDVPFHSLSGGQKTRAMLASLLIQEPRFLLLDEPTNHLDQESLLWLEEWLKEYKGTVLYVSHDREFIDRTATAVCELTSAGLKRYKGGYTAYRREKERELREQEALHRKQEQERKALEESIRRYREWFHKAHNAAGDQEVKITASFYKAKANKNISRYHAKEKALERLESEAVRKPKEARKLNMKLTAEELGAKTLVRVEDMSFSYGDRRLFDRLSFQVNRGDRLAVRGANGSGKTTLLKLLLGQLDPQEGKVVLHPALNIGYFSQELDNLDQEATLLDSLLVLPEMTQSQARTLLGSFLFSRDDVYKKIGDLSMGEKCRAAFLKLYFSGAHLLVLDEPTNYLDVDTREVIENVLTSFPGAMVLVSHDRYLIRQVANRLLTLQDDGQPAWFEGTVMEEEEQAARTTVIHGDTGKDNRRMELEYCIQELLQAEPAEAEVEQQRIREIRALREELGAMQANKSKR</sequence>
<evidence type="ECO:0000256" key="3">
    <source>
        <dbReference type="SAM" id="Coils"/>
    </source>
</evidence>
<dbReference type="Pfam" id="PF00005">
    <property type="entry name" value="ABC_tran"/>
    <property type="match status" value="2"/>
</dbReference>
<dbReference type="PANTHER" id="PTHR42855">
    <property type="entry name" value="ABC TRANSPORTER ATP-BINDING SUBUNIT"/>
    <property type="match status" value="1"/>
</dbReference>
<comment type="caution">
    <text evidence="5">The sequence shown here is derived from an EMBL/GenBank/DDBJ whole genome shotgun (WGS) entry which is preliminary data.</text>
</comment>
<dbReference type="InterPro" id="IPR017871">
    <property type="entry name" value="ABC_transporter-like_CS"/>
</dbReference>
<evidence type="ECO:0000259" key="4">
    <source>
        <dbReference type="PROSITE" id="PS50893"/>
    </source>
</evidence>
<dbReference type="NCBIfam" id="NF000355">
    <property type="entry name" value="ribo_prot_ABC_F"/>
    <property type="match status" value="1"/>
</dbReference>
<dbReference type="RefSeq" id="WP_155617881.1">
    <property type="nucleotide sequence ID" value="NZ_WOAA01000005.1"/>
</dbReference>
<dbReference type="SUPFAM" id="SSF52540">
    <property type="entry name" value="P-loop containing nucleoside triphosphate hydrolases"/>
    <property type="match status" value="2"/>
</dbReference>
<evidence type="ECO:0000313" key="6">
    <source>
        <dbReference type="Proteomes" id="UP000435177"/>
    </source>
</evidence>
<reference evidence="5 6" key="1">
    <citation type="submission" date="2019-11" db="EMBL/GenBank/DDBJ databases">
        <title>Draft genome sequences of five Paenibacillus species of dairy origin.</title>
        <authorList>
            <person name="Olajide A.M."/>
            <person name="Chen S."/>
            <person name="Lapointe G."/>
        </authorList>
    </citation>
    <scope>NUCLEOTIDE SEQUENCE [LARGE SCALE GENOMIC DNA]</scope>
    <source>
        <strain evidence="5 6">3CS1</strain>
    </source>
</reference>
<keyword evidence="1" id="KW-0547">Nucleotide-binding</keyword>
<keyword evidence="2" id="KW-0067">ATP-binding</keyword>
<feature type="coiled-coil region" evidence="3">
    <location>
        <begin position="253"/>
        <end position="280"/>
    </location>
</feature>
<dbReference type="InterPro" id="IPR027417">
    <property type="entry name" value="P-loop_NTPase"/>
</dbReference>
<keyword evidence="6" id="KW-1185">Reference proteome</keyword>
<dbReference type="InterPro" id="IPR003593">
    <property type="entry name" value="AAA+_ATPase"/>
</dbReference>
<dbReference type="Proteomes" id="UP000435177">
    <property type="component" value="Unassembled WGS sequence"/>
</dbReference>
<feature type="domain" description="ABC transporter" evidence="4">
    <location>
        <begin position="5"/>
        <end position="264"/>
    </location>
</feature>
<dbReference type="InterPro" id="IPR032781">
    <property type="entry name" value="ABC_tran_Xtn"/>
</dbReference>
<organism evidence="5 6">
    <name type="scientific">Paenibacillus campinasensis</name>
    <dbReference type="NCBI Taxonomy" id="66347"/>
    <lineage>
        <taxon>Bacteria</taxon>
        <taxon>Bacillati</taxon>
        <taxon>Bacillota</taxon>
        <taxon>Bacilli</taxon>
        <taxon>Bacillales</taxon>
        <taxon>Paenibacillaceae</taxon>
        <taxon>Paenibacillus</taxon>
    </lineage>
</organism>
<dbReference type="CDD" id="cd03221">
    <property type="entry name" value="ABCF_EF-3"/>
    <property type="match status" value="2"/>
</dbReference>
<keyword evidence="3" id="KW-0175">Coiled coil</keyword>
<dbReference type="Gene3D" id="3.40.50.300">
    <property type="entry name" value="P-loop containing nucleotide triphosphate hydrolases"/>
    <property type="match status" value="2"/>
</dbReference>